<evidence type="ECO:0000256" key="6">
    <source>
        <dbReference type="PROSITE-ProRule" id="PRU00808"/>
    </source>
</evidence>
<keyword evidence="9" id="KW-1185">Reference proteome</keyword>
<evidence type="ECO:0000256" key="3">
    <source>
        <dbReference type="ARBA" id="ARBA00022490"/>
    </source>
</evidence>
<accession>A0A1E4SXP1</accession>
<comment type="function">
    <text evidence="1">The proteasome degrades poly-ubiquitinated proteins in the cytoplasm and in the nucleus. It is essential for the regulated turnover of proteins and for the removal of misfolded proteins. The proteasome is a multicatalytic proteinase complex that is characterized by its ability to cleave peptides with Arg, Phe, Tyr, Leu, and Glu adjacent to the leaving group at neutral or slightly basic pH. It has an ATP-dependent proteolytic activity.</text>
</comment>
<feature type="domain" description="Proteasome alpha-type subunits" evidence="7">
    <location>
        <begin position="367"/>
        <end position="389"/>
    </location>
</feature>
<evidence type="ECO:0000256" key="2">
    <source>
        <dbReference type="ARBA" id="ARBA00004123"/>
    </source>
</evidence>
<evidence type="ECO:0000313" key="9">
    <source>
        <dbReference type="Proteomes" id="UP000094801"/>
    </source>
</evidence>
<sequence length="609" mass="68364">MQPDIQRSNSAVTVSLQDLVDCKVSNEQLAEAFDEDSLGIIVVKDIPSEFIELRKKVLLQASYLSRLSLESLEKLESPEGFYLTGWSAGKEKLKNGKFDLHKGSYYVNCSFYKDPSLEGPTQEECSQFEKYKAYTTSNLWPNEEELEELKLFQKNIKDLIKLMIDVSLQVSKACDIYCTQNLDNYQPGYLESIVKNSTTSKARLLHYYPYKEEESDPSEDSDWCGEHLDHSCLTALTSALFLRETDSSIEILDKSPDPLSGLYIRNRHGDYVKVNIPPDCLAFQTGSALEEVSLNRFKAVPHYVKGTAVPNVSRNTLAIFLQPSLHDKVNETENFADDEIQEGKQINHFREDHRLFSSCSITSSAGFDRHITVFSPEGRLYQVEYAFKAVNTTNITCLGIVGEDCSVIVSQKKIPDKLLDPATVTYLFHISPSVGMLATGSIADARSLSMRARAEAAEFKYKYGYEMPVDALAKRMANMAQLYTQKAYMRPMGVSLSFVSVDEELGPSLFKTDPAGYYYSAKAISTGPKQQEVTTALERAYKKKKKDSEVIVKGDWTKVVEFAITTLSNALTTELRKNDLEVGVATKGSFKVLSPDEIDERLVSIAEQD</sequence>
<dbReference type="PANTHER" id="PTHR48420">
    <property type="entry name" value="NON-HAEM DIOXYGENASE N-TERMINAL DOMAIN-CONTAINING PROTEIN"/>
    <property type="match status" value="1"/>
</dbReference>
<evidence type="ECO:0000313" key="8">
    <source>
        <dbReference type="EMBL" id="ODV84245.1"/>
    </source>
</evidence>
<dbReference type="GO" id="GO:0005634">
    <property type="term" value="C:nucleus"/>
    <property type="evidence" value="ECO:0007669"/>
    <property type="project" value="UniProtKB-SubCell"/>
</dbReference>
<reference evidence="9" key="1">
    <citation type="submission" date="2016-04" db="EMBL/GenBank/DDBJ databases">
        <title>Comparative genomics of biotechnologically important yeasts.</title>
        <authorList>
            <consortium name="DOE Joint Genome Institute"/>
            <person name="Riley R."/>
            <person name="Haridas S."/>
            <person name="Wolfe K.H."/>
            <person name="Lopes M.R."/>
            <person name="Hittinger C.T."/>
            <person name="Goker M."/>
            <person name="Salamov A."/>
            <person name="Wisecaver J."/>
            <person name="Long T.M."/>
            <person name="Aerts A.L."/>
            <person name="Barry K."/>
            <person name="Choi C."/>
            <person name="Clum A."/>
            <person name="Coughlan A.Y."/>
            <person name="Deshpande S."/>
            <person name="Douglass A.P."/>
            <person name="Hanson S.J."/>
            <person name="Klenk H.-P."/>
            <person name="Labutti K."/>
            <person name="Lapidus A."/>
            <person name="Lindquist E."/>
            <person name="Lipzen A."/>
            <person name="Meier-Kolthoff J.P."/>
            <person name="Ohm R.A."/>
            <person name="Otillar R.P."/>
            <person name="Pangilinan J."/>
            <person name="Peng Y."/>
            <person name="Rokas A."/>
            <person name="Rosa C.A."/>
            <person name="Scheuner C."/>
            <person name="Sibirny A.A."/>
            <person name="Slot J.C."/>
            <person name="Stielow J.B."/>
            <person name="Sun H."/>
            <person name="Kurtzman C.P."/>
            <person name="Blackwell M."/>
            <person name="Grigoriev I.V."/>
            <person name="Jeffries T.W."/>
        </authorList>
    </citation>
    <scope>NUCLEOTIDE SEQUENCE [LARGE SCALE GENOMIC DNA]</scope>
    <source>
        <strain evidence="9">NRRL YB-2248</strain>
    </source>
</reference>
<dbReference type="SUPFAM" id="SSF56235">
    <property type="entry name" value="N-terminal nucleophile aminohydrolases (Ntn hydrolases)"/>
    <property type="match status" value="1"/>
</dbReference>
<dbReference type="Gene3D" id="3.60.20.10">
    <property type="entry name" value="Glutamine Phosphoribosylpyrophosphate, subunit 1, domain 1"/>
    <property type="match status" value="1"/>
</dbReference>
<dbReference type="InterPro" id="IPR023332">
    <property type="entry name" value="Proteasome_alpha-type"/>
</dbReference>
<dbReference type="InterPro" id="IPR001353">
    <property type="entry name" value="Proteasome_sua/b"/>
</dbReference>
<keyword evidence="5" id="KW-0539">Nucleus</keyword>
<keyword evidence="4 6" id="KW-0647">Proteasome</keyword>
<dbReference type="InterPro" id="IPR000426">
    <property type="entry name" value="Proteasome_asu_N"/>
</dbReference>
<dbReference type="InterPro" id="IPR029055">
    <property type="entry name" value="Ntn_hydrolases_N"/>
</dbReference>
<dbReference type="GO" id="GO:0043161">
    <property type="term" value="P:proteasome-mediated ubiquitin-dependent protein catabolic process"/>
    <property type="evidence" value="ECO:0007669"/>
    <property type="project" value="UniProtKB-ARBA"/>
</dbReference>
<comment type="similarity">
    <text evidence="6">Belongs to the peptidase T1A family.</text>
</comment>
<dbReference type="Gene3D" id="2.60.120.330">
    <property type="entry name" value="B-lactam Antibiotic, Isopenicillin N Synthase, Chain"/>
    <property type="match status" value="1"/>
</dbReference>
<comment type="subcellular location">
    <subcellularLocation>
        <location evidence="2">Nucleus</location>
    </subcellularLocation>
</comment>
<evidence type="ECO:0000256" key="4">
    <source>
        <dbReference type="ARBA" id="ARBA00022942"/>
    </source>
</evidence>
<dbReference type="AlphaFoldDB" id="A0A1E4SXP1"/>
<dbReference type="Pfam" id="PF00227">
    <property type="entry name" value="Proteasome"/>
    <property type="match status" value="1"/>
</dbReference>
<dbReference type="GO" id="GO:0010499">
    <property type="term" value="P:proteasomal ubiquitin-independent protein catabolic process"/>
    <property type="evidence" value="ECO:0007669"/>
    <property type="project" value="UniProtKB-ARBA"/>
</dbReference>
<dbReference type="Pfam" id="PF10584">
    <property type="entry name" value="Proteasome_A_N"/>
    <property type="match status" value="1"/>
</dbReference>
<evidence type="ECO:0000259" key="7">
    <source>
        <dbReference type="PROSITE" id="PS00388"/>
    </source>
</evidence>
<dbReference type="STRING" id="983967.A0A1E4SXP1"/>
<dbReference type="CDD" id="cd03754">
    <property type="entry name" value="proteasome_alpha_type_6"/>
    <property type="match status" value="1"/>
</dbReference>
<dbReference type="PANTHER" id="PTHR48420:SF1">
    <property type="entry name" value="NON-HAEM DIOXYGENASE N-TERMINAL DOMAIN-CONTAINING PROTEIN"/>
    <property type="match status" value="1"/>
</dbReference>
<keyword evidence="3" id="KW-0963">Cytoplasm</keyword>
<dbReference type="SMART" id="SM00948">
    <property type="entry name" value="Proteasome_A_N"/>
    <property type="match status" value="1"/>
</dbReference>
<dbReference type="SUPFAM" id="SSF51197">
    <property type="entry name" value="Clavaminate synthase-like"/>
    <property type="match status" value="1"/>
</dbReference>
<dbReference type="GO" id="GO:0019773">
    <property type="term" value="C:proteasome core complex, alpha-subunit complex"/>
    <property type="evidence" value="ECO:0007669"/>
    <property type="project" value="UniProtKB-UniRule"/>
</dbReference>
<dbReference type="FunFam" id="3.60.20.10:FF:000026">
    <property type="entry name" value="Proteasome subunit alpha type-1"/>
    <property type="match status" value="1"/>
</dbReference>
<dbReference type="EMBL" id="KV453858">
    <property type="protein sequence ID" value="ODV84245.1"/>
    <property type="molecule type" value="Genomic_DNA"/>
</dbReference>
<dbReference type="Proteomes" id="UP000094801">
    <property type="component" value="Unassembled WGS sequence"/>
</dbReference>
<organism evidence="8 9">
    <name type="scientific">[Candida] arabinofermentans NRRL YB-2248</name>
    <dbReference type="NCBI Taxonomy" id="983967"/>
    <lineage>
        <taxon>Eukaryota</taxon>
        <taxon>Fungi</taxon>
        <taxon>Dikarya</taxon>
        <taxon>Ascomycota</taxon>
        <taxon>Saccharomycotina</taxon>
        <taxon>Pichiomycetes</taxon>
        <taxon>Pichiales</taxon>
        <taxon>Pichiaceae</taxon>
        <taxon>Ogataea</taxon>
        <taxon>Ogataea/Candida clade</taxon>
    </lineage>
</organism>
<dbReference type="OrthoDB" id="431557at2759"/>
<dbReference type="PROSITE" id="PS51475">
    <property type="entry name" value="PROTEASOME_ALPHA_2"/>
    <property type="match status" value="1"/>
</dbReference>
<protein>
    <recommendedName>
        <fullName evidence="7">Proteasome alpha-type subunits domain-containing protein</fullName>
    </recommendedName>
</protein>
<name>A0A1E4SXP1_9ASCO</name>
<evidence type="ECO:0000256" key="1">
    <source>
        <dbReference type="ARBA" id="ARBA00003542"/>
    </source>
</evidence>
<proteinExistence type="inferred from homology"/>
<gene>
    <name evidence="8" type="ORF">CANARDRAFT_201697</name>
</gene>
<dbReference type="InterPro" id="IPR027443">
    <property type="entry name" value="IPNS-like_sf"/>
</dbReference>
<dbReference type="InterPro" id="IPR034642">
    <property type="entry name" value="Proteasome_subunit_alpha6"/>
</dbReference>
<evidence type="ECO:0000256" key="5">
    <source>
        <dbReference type="ARBA" id="ARBA00023242"/>
    </source>
</evidence>
<dbReference type="PROSITE" id="PS00388">
    <property type="entry name" value="PROTEASOME_ALPHA_1"/>
    <property type="match status" value="1"/>
</dbReference>